<dbReference type="Proteomes" id="UP000015105">
    <property type="component" value="Chromosome 6D"/>
</dbReference>
<evidence type="ECO:0000313" key="3">
    <source>
        <dbReference type="EnsemblPlants" id="AET6Gv20766500.1"/>
    </source>
</evidence>
<dbReference type="Pfam" id="PF21166">
    <property type="entry name" value="LSM12_LSM"/>
    <property type="match status" value="1"/>
</dbReference>
<feature type="domain" description="LSM12 LSM" evidence="2">
    <location>
        <begin position="76"/>
        <end position="111"/>
    </location>
</feature>
<sequence length="126" mass="13559">GLTKPGPYTQEIYKRKALQTGRSLFRIPTCSPLARASPRRICRTLKPHADTAPLRPHPGHLLPPTAAGGVMEVGGEEFAVGVVISAKTTLGEEFEGQIVSFDRPSNLLVIHHRRAWAGRRGASGGT</sequence>
<keyword evidence="4" id="KW-1185">Reference proteome</keyword>
<evidence type="ECO:0000313" key="4">
    <source>
        <dbReference type="Proteomes" id="UP000015105"/>
    </source>
</evidence>
<dbReference type="AlphaFoldDB" id="A0A453PKR3"/>
<reference evidence="3" key="4">
    <citation type="submission" date="2019-03" db="UniProtKB">
        <authorList>
            <consortium name="EnsemblPlants"/>
        </authorList>
    </citation>
    <scope>IDENTIFICATION</scope>
</reference>
<accession>A0A453PKR3</accession>
<dbReference type="InterPro" id="IPR048478">
    <property type="entry name" value="LSM12_LSM"/>
</dbReference>
<reference evidence="4" key="2">
    <citation type="journal article" date="2017" name="Nat. Plants">
        <title>The Aegilops tauschii genome reveals multiple impacts of transposons.</title>
        <authorList>
            <person name="Zhao G."/>
            <person name="Zou C."/>
            <person name="Li K."/>
            <person name="Wang K."/>
            <person name="Li T."/>
            <person name="Gao L."/>
            <person name="Zhang X."/>
            <person name="Wang H."/>
            <person name="Yang Z."/>
            <person name="Liu X."/>
            <person name="Jiang W."/>
            <person name="Mao L."/>
            <person name="Kong X."/>
            <person name="Jiao Y."/>
            <person name="Jia J."/>
        </authorList>
    </citation>
    <scope>NUCLEOTIDE SEQUENCE [LARGE SCALE GENOMIC DNA]</scope>
    <source>
        <strain evidence="4">cv. AL8/78</strain>
    </source>
</reference>
<proteinExistence type="predicted"/>
<feature type="region of interest" description="Disordered" evidence="1">
    <location>
        <begin position="48"/>
        <end position="68"/>
    </location>
</feature>
<feature type="compositionally biased region" description="Low complexity" evidence="1">
    <location>
        <begin position="59"/>
        <end position="68"/>
    </location>
</feature>
<evidence type="ECO:0000256" key="1">
    <source>
        <dbReference type="SAM" id="MobiDB-lite"/>
    </source>
</evidence>
<reference evidence="4" key="1">
    <citation type="journal article" date="2014" name="Science">
        <title>Ancient hybridizations among the ancestral genomes of bread wheat.</title>
        <authorList>
            <consortium name="International Wheat Genome Sequencing Consortium,"/>
            <person name="Marcussen T."/>
            <person name="Sandve S.R."/>
            <person name="Heier L."/>
            <person name="Spannagl M."/>
            <person name="Pfeifer M."/>
            <person name="Jakobsen K.S."/>
            <person name="Wulff B.B."/>
            <person name="Steuernagel B."/>
            <person name="Mayer K.F."/>
            <person name="Olsen O.A."/>
        </authorList>
    </citation>
    <scope>NUCLEOTIDE SEQUENCE [LARGE SCALE GENOMIC DNA]</scope>
    <source>
        <strain evidence="4">cv. AL8/78</strain>
    </source>
</reference>
<dbReference type="Gramene" id="AET6Gv20766500.1">
    <property type="protein sequence ID" value="AET6Gv20766500.1"/>
    <property type="gene ID" value="AET6Gv20766500"/>
</dbReference>
<organism evidence="3 4">
    <name type="scientific">Aegilops tauschii subsp. strangulata</name>
    <name type="common">Goatgrass</name>
    <dbReference type="NCBI Taxonomy" id="200361"/>
    <lineage>
        <taxon>Eukaryota</taxon>
        <taxon>Viridiplantae</taxon>
        <taxon>Streptophyta</taxon>
        <taxon>Embryophyta</taxon>
        <taxon>Tracheophyta</taxon>
        <taxon>Spermatophyta</taxon>
        <taxon>Magnoliopsida</taxon>
        <taxon>Liliopsida</taxon>
        <taxon>Poales</taxon>
        <taxon>Poaceae</taxon>
        <taxon>BOP clade</taxon>
        <taxon>Pooideae</taxon>
        <taxon>Triticodae</taxon>
        <taxon>Triticeae</taxon>
        <taxon>Triticinae</taxon>
        <taxon>Aegilops</taxon>
    </lineage>
</organism>
<reference evidence="3" key="5">
    <citation type="journal article" date="2021" name="G3 (Bethesda)">
        <title>Aegilops tauschii genome assembly Aet v5.0 features greater sequence contiguity and improved annotation.</title>
        <authorList>
            <person name="Wang L."/>
            <person name="Zhu T."/>
            <person name="Rodriguez J.C."/>
            <person name="Deal K.R."/>
            <person name="Dubcovsky J."/>
            <person name="McGuire P.E."/>
            <person name="Lux T."/>
            <person name="Spannagl M."/>
            <person name="Mayer K.F.X."/>
            <person name="Baldrich P."/>
            <person name="Meyers B.C."/>
            <person name="Huo N."/>
            <person name="Gu Y.Q."/>
            <person name="Zhou H."/>
            <person name="Devos K.M."/>
            <person name="Bennetzen J.L."/>
            <person name="Unver T."/>
            <person name="Budak H."/>
            <person name="Gulick P.J."/>
            <person name="Galiba G."/>
            <person name="Kalapos B."/>
            <person name="Nelson D.R."/>
            <person name="Li P."/>
            <person name="You F.M."/>
            <person name="Luo M.C."/>
            <person name="Dvorak J."/>
        </authorList>
    </citation>
    <scope>NUCLEOTIDE SEQUENCE [LARGE SCALE GENOMIC DNA]</scope>
    <source>
        <strain evidence="3">cv. AL8/78</strain>
    </source>
</reference>
<name>A0A453PKR3_AEGTS</name>
<evidence type="ECO:0000259" key="2">
    <source>
        <dbReference type="Pfam" id="PF21166"/>
    </source>
</evidence>
<dbReference type="EnsemblPlants" id="AET6Gv20766500.1">
    <property type="protein sequence ID" value="AET6Gv20766500.1"/>
    <property type="gene ID" value="AET6Gv20766500"/>
</dbReference>
<reference evidence="3" key="3">
    <citation type="journal article" date="2017" name="Nature">
        <title>Genome sequence of the progenitor of the wheat D genome Aegilops tauschii.</title>
        <authorList>
            <person name="Luo M.C."/>
            <person name="Gu Y.Q."/>
            <person name="Puiu D."/>
            <person name="Wang H."/>
            <person name="Twardziok S.O."/>
            <person name="Deal K.R."/>
            <person name="Huo N."/>
            <person name="Zhu T."/>
            <person name="Wang L."/>
            <person name="Wang Y."/>
            <person name="McGuire P.E."/>
            <person name="Liu S."/>
            <person name="Long H."/>
            <person name="Ramasamy R.K."/>
            <person name="Rodriguez J.C."/>
            <person name="Van S.L."/>
            <person name="Yuan L."/>
            <person name="Wang Z."/>
            <person name="Xia Z."/>
            <person name="Xiao L."/>
            <person name="Anderson O.D."/>
            <person name="Ouyang S."/>
            <person name="Liang Y."/>
            <person name="Zimin A.V."/>
            <person name="Pertea G."/>
            <person name="Qi P."/>
            <person name="Bennetzen J.L."/>
            <person name="Dai X."/>
            <person name="Dawson M.W."/>
            <person name="Muller H.G."/>
            <person name="Kugler K."/>
            <person name="Rivarola-Duarte L."/>
            <person name="Spannagl M."/>
            <person name="Mayer K.F.X."/>
            <person name="Lu F.H."/>
            <person name="Bevan M.W."/>
            <person name="Leroy P."/>
            <person name="Li P."/>
            <person name="You F.M."/>
            <person name="Sun Q."/>
            <person name="Liu Z."/>
            <person name="Lyons E."/>
            <person name="Wicker T."/>
            <person name="Salzberg S.L."/>
            <person name="Devos K.M."/>
            <person name="Dvorak J."/>
        </authorList>
    </citation>
    <scope>NUCLEOTIDE SEQUENCE [LARGE SCALE GENOMIC DNA]</scope>
    <source>
        <strain evidence="3">cv. AL8/78</strain>
    </source>
</reference>
<protein>
    <recommendedName>
        <fullName evidence="2">LSM12 LSM domain-containing protein</fullName>
    </recommendedName>
</protein>